<feature type="signal peptide" evidence="1">
    <location>
        <begin position="1"/>
        <end position="22"/>
    </location>
</feature>
<reference evidence="2 3" key="1">
    <citation type="submission" date="2019-10" db="EMBL/GenBank/DDBJ databases">
        <title>New species of Slilvanegrellaceae.</title>
        <authorList>
            <person name="Pitt A."/>
            <person name="Hahn M.W."/>
        </authorList>
    </citation>
    <scope>NUCLEOTIDE SEQUENCE [LARGE SCALE GENOMIC DNA]</scope>
    <source>
        <strain evidence="2 3">SP-Ram-0.45-NSY-1</strain>
    </source>
</reference>
<feature type="chain" id="PRO_5027101674" description="Lipoprotein" evidence="1">
    <location>
        <begin position="23"/>
        <end position="171"/>
    </location>
</feature>
<evidence type="ECO:0008006" key="4">
    <source>
        <dbReference type="Google" id="ProtNLM"/>
    </source>
</evidence>
<comment type="caution">
    <text evidence="2">The sequence shown here is derived from an EMBL/GenBank/DDBJ whole genome shotgun (WGS) entry which is preliminary data.</text>
</comment>
<dbReference type="AlphaFoldDB" id="A0A6N6VWV4"/>
<dbReference type="EMBL" id="WFLM01000001">
    <property type="protein sequence ID" value="KAB8040791.1"/>
    <property type="molecule type" value="Genomic_DNA"/>
</dbReference>
<dbReference type="PROSITE" id="PS51257">
    <property type="entry name" value="PROKAR_LIPOPROTEIN"/>
    <property type="match status" value="1"/>
</dbReference>
<dbReference type="RefSeq" id="WP_153418309.1">
    <property type="nucleotide sequence ID" value="NZ_WFLM01000001.1"/>
</dbReference>
<name>A0A6N6VWV4_9BACT</name>
<protein>
    <recommendedName>
        <fullName evidence="4">Lipoprotein</fullName>
    </recommendedName>
</protein>
<evidence type="ECO:0000313" key="2">
    <source>
        <dbReference type="EMBL" id="KAB8040791.1"/>
    </source>
</evidence>
<keyword evidence="3" id="KW-1185">Reference proteome</keyword>
<evidence type="ECO:0000313" key="3">
    <source>
        <dbReference type="Proteomes" id="UP000437748"/>
    </source>
</evidence>
<organism evidence="2 3">
    <name type="scientific">Silvanigrella paludirubra</name>
    <dbReference type="NCBI Taxonomy" id="2499159"/>
    <lineage>
        <taxon>Bacteria</taxon>
        <taxon>Pseudomonadati</taxon>
        <taxon>Bdellovibrionota</taxon>
        <taxon>Oligoflexia</taxon>
        <taxon>Silvanigrellales</taxon>
        <taxon>Silvanigrellaceae</taxon>
        <taxon>Silvanigrella</taxon>
    </lineage>
</organism>
<sequence length="171" mass="19518">MRKILPAFILLILNLFVISSCGKSSNSNSFTQDTQKFFYSKNSNSSIHEHSQQPTNYYIVSHVTPTNSASTYFPSDVNEISDNHQSYFLIKINELNNSKIIISCQNIICKFNNNSYPYEEVKGLSKLLIKLNFPDKITGLSDENGYKYTATKIADSNEIKKINKIFTNYKS</sequence>
<proteinExistence type="predicted"/>
<keyword evidence="1" id="KW-0732">Signal</keyword>
<accession>A0A6N6VWV4</accession>
<gene>
    <name evidence="2" type="ORF">GCL60_02365</name>
</gene>
<dbReference type="Proteomes" id="UP000437748">
    <property type="component" value="Unassembled WGS sequence"/>
</dbReference>
<evidence type="ECO:0000256" key="1">
    <source>
        <dbReference type="SAM" id="SignalP"/>
    </source>
</evidence>